<dbReference type="Proteomes" id="UP001162164">
    <property type="component" value="Unassembled WGS sequence"/>
</dbReference>
<comment type="caution">
    <text evidence="1">The sequence shown here is derived from an EMBL/GenBank/DDBJ whole genome shotgun (WGS) entry which is preliminary data.</text>
</comment>
<keyword evidence="2" id="KW-1185">Reference proteome</keyword>
<accession>A0ABQ9J3N9</accession>
<dbReference type="EMBL" id="JAPWTJ010001418">
    <property type="protein sequence ID" value="KAJ8971918.1"/>
    <property type="molecule type" value="Genomic_DNA"/>
</dbReference>
<reference evidence="1" key="1">
    <citation type="journal article" date="2023" name="Insect Mol. Biol.">
        <title>Genome sequencing provides insights into the evolution of gene families encoding plant cell wall-degrading enzymes in longhorned beetles.</title>
        <authorList>
            <person name="Shin N.R."/>
            <person name="Okamura Y."/>
            <person name="Kirsch R."/>
            <person name="Pauchet Y."/>
        </authorList>
    </citation>
    <scope>NUCLEOTIDE SEQUENCE</scope>
    <source>
        <strain evidence="1">MMC_N1</strain>
    </source>
</reference>
<sequence>MFQGFLSRQRGRNLAKGSTQKKLRNLEYTRGAEVLFSIKKNDKLCAGCHINIPTNFRQVKGHAWRMLGFSGFVQTYK</sequence>
<organism evidence="1 2">
    <name type="scientific">Molorchus minor</name>
    <dbReference type="NCBI Taxonomy" id="1323400"/>
    <lineage>
        <taxon>Eukaryota</taxon>
        <taxon>Metazoa</taxon>
        <taxon>Ecdysozoa</taxon>
        <taxon>Arthropoda</taxon>
        <taxon>Hexapoda</taxon>
        <taxon>Insecta</taxon>
        <taxon>Pterygota</taxon>
        <taxon>Neoptera</taxon>
        <taxon>Endopterygota</taxon>
        <taxon>Coleoptera</taxon>
        <taxon>Polyphaga</taxon>
        <taxon>Cucujiformia</taxon>
        <taxon>Chrysomeloidea</taxon>
        <taxon>Cerambycidae</taxon>
        <taxon>Lamiinae</taxon>
        <taxon>Monochamini</taxon>
        <taxon>Molorchus</taxon>
    </lineage>
</organism>
<gene>
    <name evidence="1" type="ORF">NQ317_008702</name>
</gene>
<evidence type="ECO:0000313" key="1">
    <source>
        <dbReference type="EMBL" id="KAJ8971918.1"/>
    </source>
</evidence>
<proteinExistence type="predicted"/>
<evidence type="ECO:0000313" key="2">
    <source>
        <dbReference type="Proteomes" id="UP001162164"/>
    </source>
</evidence>
<protein>
    <submittedName>
        <fullName evidence="1">Uncharacterized protein</fullName>
    </submittedName>
</protein>
<name>A0ABQ9J3N9_9CUCU</name>